<gene>
    <name evidence="9" type="primary">spaS</name>
    <name evidence="9" type="ORF">NCTC12026_00384</name>
</gene>
<dbReference type="GO" id="GO:0005886">
    <property type="term" value="C:plasma membrane"/>
    <property type="evidence" value="ECO:0007669"/>
    <property type="project" value="UniProtKB-SubCell"/>
</dbReference>
<dbReference type="InterPro" id="IPR029025">
    <property type="entry name" value="T3SS_substrate_exporter_C"/>
</dbReference>
<reference evidence="9 10" key="1">
    <citation type="submission" date="2018-06" db="EMBL/GenBank/DDBJ databases">
        <authorList>
            <consortium name="Pathogen Informatics"/>
            <person name="Doyle S."/>
        </authorList>
    </citation>
    <scope>NUCLEOTIDE SEQUENCE [LARGE SCALE GENOMIC DNA]</scope>
    <source>
        <strain evidence="9 10">NCTC12026</strain>
    </source>
</reference>
<dbReference type="SUPFAM" id="SSF160544">
    <property type="entry name" value="EscU C-terminal domain-like"/>
    <property type="match status" value="1"/>
</dbReference>
<organism evidence="9 10">
    <name type="scientific">Providencia rustigianii</name>
    <dbReference type="NCBI Taxonomy" id="158850"/>
    <lineage>
        <taxon>Bacteria</taxon>
        <taxon>Pseudomonadati</taxon>
        <taxon>Pseudomonadota</taxon>
        <taxon>Gammaproteobacteria</taxon>
        <taxon>Enterobacterales</taxon>
        <taxon>Morganellaceae</taxon>
        <taxon>Providencia</taxon>
    </lineage>
</organism>
<evidence type="ECO:0000256" key="2">
    <source>
        <dbReference type="ARBA" id="ARBA00010690"/>
    </source>
</evidence>
<evidence type="ECO:0000256" key="8">
    <source>
        <dbReference type="SAM" id="Phobius"/>
    </source>
</evidence>
<dbReference type="GO" id="GO:0009306">
    <property type="term" value="P:protein secretion"/>
    <property type="evidence" value="ECO:0007669"/>
    <property type="project" value="InterPro"/>
</dbReference>
<dbReference type="PRINTS" id="PR00950">
    <property type="entry name" value="TYPE3IMSPROT"/>
</dbReference>
<evidence type="ECO:0000256" key="3">
    <source>
        <dbReference type="ARBA" id="ARBA00022475"/>
    </source>
</evidence>
<evidence type="ECO:0000256" key="6">
    <source>
        <dbReference type="ARBA" id="ARBA00023026"/>
    </source>
</evidence>
<evidence type="ECO:0000256" key="4">
    <source>
        <dbReference type="ARBA" id="ARBA00022692"/>
    </source>
</evidence>
<dbReference type="NCBIfam" id="NF006017">
    <property type="entry name" value="PRK08156.1"/>
    <property type="match status" value="1"/>
</dbReference>
<name>A0A379FZD9_9GAMM</name>
<dbReference type="AlphaFoldDB" id="A0A379FZD9"/>
<comment type="subcellular location">
    <subcellularLocation>
        <location evidence="1">Cell membrane</location>
        <topology evidence="1">Multi-pass membrane protein</topology>
    </subcellularLocation>
</comment>
<feature type="transmembrane region" description="Helical" evidence="8">
    <location>
        <begin position="134"/>
        <end position="154"/>
    </location>
</feature>
<dbReference type="PANTHER" id="PTHR30531">
    <property type="entry name" value="FLAGELLAR BIOSYNTHETIC PROTEIN FLHB"/>
    <property type="match status" value="1"/>
</dbReference>
<keyword evidence="7 8" id="KW-0472">Membrane</keyword>
<feature type="transmembrane region" description="Helical" evidence="8">
    <location>
        <begin position="174"/>
        <end position="203"/>
    </location>
</feature>
<dbReference type="InterPro" id="IPR006307">
    <property type="entry name" value="BsaZ-like"/>
</dbReference>
<dbReference type="InterPro" id="IPR006135">
    <property type="entry name" value="T3SS_substrate_exporter"/>
</dbReference>
<dbReference type="PANTHER" id="PTHR30531:SF14">
    <property type="entry name" value="SURFACE PRESENTATION OF ANTIGENS PROTEIN SPAS"/>
    <property type="match status" value="1"/>
</dbReference>
<keyword evidence="4 8" id="KW-0812">Transmembrane</keyword>
<dbReference type="NCBIfam" id="TIGR01404">
    <property type="entry name" value="FlhB_rel_III"/>
    <property type="match status" value="1"/>
</dbReference>
<sequence length="361" mass="41057">MAEKTEKPTDKKIKDSAKKGQSFKSKDTVAAIVLVVGALVIDGAASLYELGGLMKRILLHPYDIHIDNLLWQFSKIFLSLVLPILIACFLSGTIVSLLQSRFRLATEAIKIDFTKLNPIAGFKKIFSLNSLKELIKAILYLLVFSISAATFFVVWRQEIFMLYRTTINGMMSSWVTLCILFVFVFLAVAVFIVVIDAIAEFFLFIKNLKMEKQEVKKEFKDNEGDPHIKSARKGLHQEILSEEVKSNVRNSTFIMANPTHIAMLIYYDSNIAPLPFLMAKMRGVQAKAIIKYAQQQGVPVVRDIILARQIWRTYKKDSFIDDQGLQSVMQIITWLIRVELEKLGIDVDETLEKLIKTESHS</sequence>
<keyword evidence="3" id="KW-1003">Cell membrane</keyword>
<keyword evidence="6" id="KW-0843">Virulence</keyword>
<proteinExistence type="inferred from homology"/>
<accession>A0A379FZD9</accession>
<evidence type="ECO:0000256" key="7">
    <source>
        <dbReference type="ARBA" id="ARBA00023136"/>
    </source>
</evidence>
<dbReference type="Pfam" id="PF01312">
    <property type="entry name" value="Bac_export_2"/>
    <property type="match status" value="1"/>
</dbReference>
<evidence type="ECO:0000313" key="9">
    <source>
        <dbReference type="EMBL" id="SUC34055.1"/>
    </source>
</evidence>
<protein>
    <submittedName>
        <fullName evidence="9">Spa40 protein</fullName>
    </submittedName>
</protein>
<evidence type="ECO:0000313" key="10">
    <source>
        <dbReference type="Proteomes" id="UP000255129"/>
    </source>
</evidence>
<feature type="transmembrane region" description="Helical" evidence="8">
    <location>
        <begin position="28"/>
        <end position="48"/>
    </location>
</feature>
<evidence type="ECO:0000256" key="1">
    <source>
        <dbReference type="ARBA" id="ARBA00004651"/>
    </source>
</evidence>
<dbReference type="EMBL" id="UGUA01000002">
    <property type="protein sequence ID" value="SUC34055.1"/>
    <property type="molecule type" value="Genomic_DNA"/>
</dbReference>
<dbReference type="OrthoDB" id="9807950at2"/>
<keyword evidence="5 8" id="KW-1133">Transmembrane helix</keyword>
<feature type="transmembrane region" description="Helical" evidence="8">
    <location>
        <begin position="76"/>
        <end position="98"/>
    </location>
</feature>
<dbReference type="Proteomes" id="UP000255129">
    <property type="component" value="Unassembled WGS sequence"/>
</dbReference>
<dbReference type="Gene3D" id="3.40.1690.10">
    <property type="entry name" value="secretion proteins EscU"/>
    <property type="match status" value="1"/>
</dbReference>
<evidence type="ECO:0000256" key="5">
    <source>
        <dbReference type="ARBA" id="ARBA00022989"/>
    </source>
</evidence>
<dbReference type="RefSeq" id="WP_006813893.1">
    <property type="nucleotide sequence ID" value="NZ_AP018946.1"/>
</dbReference>
<comment type="similarity">
    <text evidence="2">Belongs to the type III secretion exporter family.</text>
</comment>